<dbReference type="OMA" id="RLWVIAV"/>
<accession>A0A3P7DGT8</accession>
<sequence length="90" mass="9873">MRSGRIDWVGLRNVTSGGCRGQHLRQPATTICALFGTTRLEVIAVSNDAFDAIEPLKQLVEDHGLTFQAGFAGEPFNPMNVDNDDSFKFC</sequence>
<evidence type="ECO:0000313" key="1">
    <source>
        <dbReference type="EMBL" id="VDM08483.1"/>
    </source>
</evidence>
<dbReference type="EMBL" id="UYWW01000444">
    <property type="protein sequence ID" value="VDM08483.1"/>
    <property type="molecule type" value="Genomic_DNA"/>
</dbReference>
<gene>
    <name evidence="1" type="ORF">WBA_LOCUS1869</name>
</gene>
<dbReference type="Proteomes" id="UP000270924">
    <property type="component" value="Unassembled WGS sequence"/>
</dbReference>
<reference evidence="1 2" key="1">
    <citation type="submission" date="2018-11" db="EMBL/GenBank/DDBJ databases">
        <authorList>
            <consortium name="Pathogen Informatics"/>
        </authorList>
    </citation>
    <scope>NUCLEOTIDE SEQUENCE [LARGE SCALE GENOMIC DNA]</scope>
</reference>
<evidence type="ECO:0000313" key="2">
    <source>
        <dbReference type="Proteomes" id="UP000270924"/>
    </source>
</evidence>
<name>A0A3P7DGT8_WUCBA</name>
<keyword evidence="2" id="KW-1185">Reference proteome</keyword>
<dbReference type="OrthoDB" id="5863610at2759"/>
<protein>
    <submittedName>
        <fullName evidence="1">Uncharacterized protein</fullName>
    </submittedName>
</protein>
<dbReference type="AlphaFoldDB" id="A0A3P7DGT8"/>
<organism evidence="1 2">
    <name type="scientific">Wuchereria bancrofti</name>
    <dbReference type="NCBI Taxonomy" id="6293"/>
    <lineage>
        <taxon>Eukaryota</taxon>
        <taxon>Metazoa</taxon>
        <taxon>Ecdysozoa</taxon>
        <taxon>Nematoda</taxon>
        <taxon>Chromadorea</taxon>
        <taxon>Rhabditida</taxon>
        <taxon>Spirurina</taxon>
        <taxon>Spiruromorpha</taxon>
        <taxon>Filarioidea</taxon>
        <taxon>Onchocercidae</taxon>
        <taxon>Wuchereria</taxon>
    </lineage>
</organism>
<proteinExistence type="predicted"/>
<dbReference type="InParanoid" id="A0A3P7DGT8"/>